<evidence type="ECO:0000256" key="1">
    <source>
        <dbReference type="SAM" id="MobiDB-lite"/>
    </source>
</evidence>
<feature type="region of interest" description="Disordered" evidence="1">
    <location>
        <begin position="1"/>
        <end position="62"/>
    </location>
</feature>
<sequence length="390" mass="44578">MNLEEGKQSDDQDDTVLQRDSEEEFRTGKQLRVSTQQLECANDKDIPQYDNGPFLNDTGQHDEGPMCLDNPNKHHPSLDHIKGPVSNLESDNEEEEKLHFTPSLDHLKNVDDKIALARDYDNRREKAQWTPEQYDTFLDPLPRTWDIDDPDIIMAFQQYLDLTPHCAEERYCNTHRIWKIRWQNKDFLLLEQVCSRFESLTSINPVWTDQCINTCMAFTGKDEHSIICGHCGKSCFDPKTIKLCRQYPSLPLGTQLQAMWQTPGSVSKVQHCAKQTKELLDEQQANGGKLNTYNDLLCGSDYLDLVEEGKIKDTDMVIAILMDGAQIYCTKSSDMWFGIGLVLNHPGELGHKREHVLPLFAIGGLNPPKDYNSFPYLTFTHLAACHCDGL</sequence>
<keyword evidence="3" id="KW-1185">Reference proteome</keyword>
<protein>
    <submittedName>
        <fullName evidence="2">Uncharacterized protein</fullName>
    </submittedName>
</protein>
<reference evidence="2 3" key="1">
    <citation type="submission" date="2024-02" db="EMBL/GenBank/DDBJ databases">
        <title>A draft genome for the cacao thread blight pathogen Marasmius crinis-equi.</title>
        <authorList>
            <person name="Cohen S.P."/>
            <person name="Baruah I.K."/>
            <person name="Amoako-Attah I."/>
            <person name="Bukari Y."/>
            <person name="Meinhardt L.W."/>
            <person name="Bailey B.A."/>
        </authorList>
    </citation>
    <scope>NUCLEOTIDE SEQUENCE [LARGE SCALE GENOMIC DNA]</scope>
    <source>
        <strain evidence="2 3">GH-76</strain>
    </source>
</reference>
<comment type="caution">
    <text evidence="2">The sequence shown here is derived from an EMBL/GenBank/DDBJ whole genome shotgun (WGS) entry which is preliminary data.</text>
</comment>
<dbReference type="EMBL" id="JBAHYK010000484">
    <property type="protein sequence ID" value="KAL0573605.1"/>
    <property type="molecule type" value="Genomic_DNA"/>
</dbReference>
<feature type="compositionally biased region" description="Basic and acidic residues" evidence="1">
    <location>
        <begin position="1"/>
        <end position="27"/>
    </location>
</feature>
<accession>A0ABR3FEC8</accession>
<proteinExistence type="predicted"/>
<gene>
    <name evidence="2" type="ORF">V5O48_008352</name>
</gene>
<name>A0ABR3FEC8_9AGAR</name>
<dbReference type="Proteomes" id="UP001465976">
    <property type="component" value="Unassembled WGS sequence"/>
</dbReference>
<evidence type="ECO:0000313" key="2">
    <source>
        <dbReference type="EMBL" id="KAL0573605.1"/>
    </source>
</evidence>
<organism evidence="2 3">
    <name type="scientific">Marasmius crinis-equi</name>
    <dbReference type="NCBI Taxonomy" id="585013"/>
    <lineage>
        <taxon>Eukaryota</taxon>
        <taxon>Fungi</taxon>
        <taxon>Dikarya</taxon>
        <taxon>Basidiomycota</taxon>
        <taxon>Agaricomycotina</taxon>
        <taxon>Agaricomycetes</taxon>
        <taxon>Agaricomycetidae</taxon>
        <taxon>Agaricales</taxon>
        <taxon>Marasmiineae</taxon>
        <taxon>Marasmiaceae</taxon>
        <taxon>Marasmius</taxon>
    </lineage>
</organism>
<evidence type="ECO:0000313" key="3">
    <source>
        <dbReference type="Proteomes" id="UP001465976"/>
    </source>
</evidence>